<gene>
    <name evidence="7" type="ORF">ACHHYP_11004</name>
</gene>
<evidence type="ECO:0000256" key="3">
    <source>
        <dbReference type="ARBA" id="ARBA00022630"/>
    </source>
</evidence>
<dbReference type="InterPro" id="IPR036318">
    <property type="entry name" value="FAD-bd_PCMH-like_sf"/>
</dbReference>
<dbReference type="Pfam" id="PF08031">
    <property type="entry name" value="BBE"/>
    <property type="match status" value="1"/>
</dbReference>
<name>A0A1V9ZHM6_ACHHY</name>
<proteinExistence type="inferred from homology"/>
<accession>A0A1V9ZHM6</accession>
<dbReference type="InterPro" id="IPR016166">
    <property type="entry name" value="FAD-bd_PCMH"/>
</dbReference>
<protein>
    <recommendedName>
        <fullName evidence="6">FAD-binding PCMH-type domain-containing protein</fullName>
    </recommendedName>
</protein>
<dbReference type="PANTHER" id="PTHR42973:SF39">
    <property type="entry name" value="FAD-BINDING PCMH-TYPE DOMAIN-CONTAINING PROTEIN"/>
    <property type="match status" value="1"/>
</dbReference>
<dbReference type="GO" id="GO:0071949">
    <property type="term" value="F:FAD binding"/>
    <property type="evidence" value="ECO:0007669"/>
    <property type="project" value="InterPro"/>
</dbReference>
<dbReference type="PROSITE" id="PS51387">
    <property type="entry name" value="FAD_PCMH"/>
    <property type="match status" value="1"/>
</dbReference>
<dbReference type="SUPFAM" id="SSF56176">
    <property type="entry name" value="FAD-binding/transporter-associated domain-like"/>
    <property type="match status" value="1"/>
</dbReference>
<evidence type="ECO:0000256" key="4">
    <source>
        <dbReference type="ARBA" id="ARBA00022827"/>
    </source>
</evidence>
<evidence type="ECO:0000313" key="7">
    <source>
        <dbReference type="EMBL" id="OQR97486.1"/>
    </source>
</evidence>
<dbReference type="STRING" id="1202772.A0A1V9ZHM6"/>
<dbReference type="InterPro" id="IPR006094">
    <property type="entry name" value="Oxid_FAD_bind_N"/>
</dbReference>
<dbReference type="Proteomes" id="UP000243579">
    <property type="component" value="Unassembled WGS sequence"/>
</dbReference>
<comment type="similarity">
    <text evidence="2">Belongs to the oxygen-dependent FAD-linked oxidoreductase family.</text>
</comment>
<dbReference type="Gene3D" id="3.30.465.10">
    <property type="match status" value="1"/>
</dbReference>
<dbReference type="EMBL" id="JNBR01000104">
    <property type="protein sequence ID" value="OQR97486.1"/>
    <property type="molecule type" value="Genomic_DNA"/>
</dbReference>
<dbReference type="InterPro" id="IPR050416">
    <property type="entry name" value="FAD-linked_Oxidoreductase"/>
</dbReference>
<sequence length="492" mass="53527">MGSMFAKPTEAALAGRDGVRTRAALLLVEKYGAQLTAIPIDGRLILASMSEEYQRIRSSAFAFNDCGYPFAIFLPLHAGDICAIVRATAHLKLDLAIAGGKHSPLAFPDNAVVIDLHYLTEVKANLPERWVDVSGGAKLGTIDRELSGTGLAMVSGTNPDTGVGGFAQTGGWGWLSRQHGLAADHWLEADVVLANGDLVTATDANEHAPLMRALRGGAGNFGIVTRLRFALHRVDKCYYSMPLRVCPTVAAARKSAKAFRDRMDTAPAYASGMLVFPCGRPALHEVTTAIGAADVVPSAAWVHTNLRRRGGHWATLHTEVLQDDYHLGLQALLEPYTKRGYTMTSSCFVRDLSDSVIDVILAFTRAKHPGRQSLVLAAAWGAQIPDGVPGRPHALGHRENGWWIMLQATTPDMSLYQVTKHKQWVHDVKAALQEVDLGAVQAPHVFFDTSYRHPTLTTAVYDDVTGHFLQQIKTEYDPTNVFHLNHNIPPLV</sequence>
<keyword evidence="4" id="KW-0274">FAD</keyword>
<evidence type="ECO:0000256" key="2">
    <source>
        <dbReference type="ARBA" id="ARBA00005466"/>
    </source>
</evidence>
<keyword evidence="3" id="KW-0285">Flavoprotein</keyword>
<feature type="domain" description="FAD-binding PCMH-type" evidence="6">
    <location>
        <begin position="65"/>
        <end position="234"/>
    </location>
</feature>
<dbReference type="InterPro" id="IPR016167">
    <property type="entry name" value="FAD-bd_PCMH_sub1"/>
</dbReference>
<dbReference type="Gene3D" id="3.40.462.20">
    <property type="match status" value="1"/>
</dbReference>
<comment type="caution">
    <text evidence="7">The sequence shown here is derived from an EMBL/GenBank/DDBJ whole genome shotgun (WGS) entry which is preliminary data.</text>
</comment>
<evidence type="ECO:0000256" key="1">
    <source>
        <dbReference type="ARBA" id="ARBA00001974"/>
    </source>
</evidence>
<dbReference type="GO" id="GO:0016491">
    <property type="term" value="F:oxidoreductase activity"/>
    <property type="evidence" value="ECO:0007669"/>
    <property type="project" value="UniProtKB-KW"/>
</dbReference>
<dbReference type="AlphaFoldDB" id="A0A1V9ZHM6"/>
<evidence type="ECO:0000313" key="8">
    <source>
        <dbReference type="Proteomes" id="UP000243579"/>
    </source>
</evidence>
<keyword evidence="8" id="KW-1185">Reference proteome</keyword>
<evidence type="ECO:0000259" key="6">
    <source>
        <dbReference type="PROSITE" id="PS51387"/>
    </source>
</evidence>
<dbReference type="InterPro" id="IPR016169">
    <property type="entry name" value="FAD-bd_PCMH_sub2"/>
</dbReference>
<comment type="cofactor">
    <cofactor evidence="1">
        <name>FAD</name>
        <dbReference type="ChEBI" id="CHEBI:57692"/>
    </cofactor>
</comment>
<dbReference type="PANTHER" id="PTHR42973">
    <property type="entry name" value="BINDING OXIDOREDUCTASE, PUTATIVE (AFU_ORTHOLOGUE AFUA_1G17690)-RELATED"/>
    <property type="match status" value="1"/>
</dbReference>
<dbReference type="OrthoDB" id="407275at2759"/>
<dbReference type="Pfam" id="PF01565">
    <property type="entry name" value="FAD_binding_4"/>
    <property type="match status" value="1"/>
</dbReference>
<keyword evidence="5" id="KW-0560">Oxidoreductase</keyword>
<dbReference type="InterPro" id="IPR012951">
    <property type="entry name" value="BBE"/>
</dbReference>
<organism evidence="7 8">
    <name type="scientific">Achlya hypogyna</name>
    <name type="common">Oomycete</name>
    <name type="synonym">Protoachlya hypogyna</name>
    <dbReference type="NCBI Taxonomy" id="1202772"/>
    <lineage>
        <taxon>Eukaryota</taxon>
        <taxon>Sar</taxon>
        <taxon>Stramenopiles</taxon>
        <taxon>Oomycota</taxon>
        <taxon>Saprolegniomycetes</taxon>
        <taxon>Saprolegniales</taxon>
        <taxon>Achlyaceae</taxon>
        <taxon>Achlya</taxon>
    </lineage>
</organism>
<evidence type="ECO:0000256" key="5">
    <source>
        <dbReference type="ARBA" id="ARBA00023002"/>
    </source>
</evidence>
<reference evidence="7 8" key="1">
    <citation type="journal article" date="2014" name="Genome Biol. Evol.">
        <title>The secreted proteins of Achlya hypogyna and Thraustotheca clavata identify the ancestral oomycete secretome and reveal gene acquisitions by horizontal gene transfer.</title>
        <authorList>
            <person name="Misner I."/>
            <person name="Blouin N."/>
            <person name="Leonard G."/>
            <person name="Richards T.A."/>
            <person name="Lane C.E."/>
        </authorList>
    </citation>
    <scope>NUCLEOTIDE SEQUENCE [LARGE SCALE GENOMIC DNA]</scope>
    <source>
        <strain evidence="7 8">ATCC 48635</strain>
    </source>
</reference>
<dbReference type="Gene3D" id="3.30.43.10">
    <property type="entry name" value="Uridine Diphospho-n-acetylenolpyruvylglucosamine Reductase, domain 2"/>
    <property type="match status" value="1"/>
</dbReference>